<evidence type="ECO:0000259" key="2">
    <source>
        <dbReference type="PROSITE" id="PS50994"/>
    </source>
</evidence>
<reference evidence="4" key="1">
    <citation type="journal article" date="2019" name="Int. J. Syst. Evol. Microbiol.">
        <title>The Global Catalogue of Microorganisms (GCM) 10K type strain sequencing project: providing services to taxonomists for standard genome sequencing and annotation.</title>
        <authorList>
            <consortium name="The Broad Institute Genomics Platform"/>
            <consortium name="The Broad Institute Genome Sequencing Center for Infectious Disease"/>
            <person name="Wu L."/>
            <person name="Ma J."/>
        </authorList>
    </citation>
    <scope>NUCLEOTIDE SEQUENCE [LARGE SCALE GENOMIC DNA]</scope>
    <source>
        <strain evidence="4">CGMCC 4.7198</strain>
    </source>
</reference>
<evidence type="ECO:0000256" key="1">
    <source>
        <dbReference type="SAM" id="MobiDB-lite"/>
    </source>
</evidence>
<feature type="domain" description="Integrase catalytic" evidence="2">
    <location>
        <begin position="244"/>
        <end position="472"/>
    </location>
</feature>
<proteinExistence type="predicted"/>
<dbReference type="Proteomes" id="UP001596957">
    <property type="component" value="Unassembled WGS sequence"/>
</dbReference>
<dbReference type="InterPro" id="IPR015378">
    <property type="entry name" value="Transposase-like_Mu_C"/>
</dbReference>
<gene>
    <name evidence="3" type="ORF">ACFQZP_16840</name>
</gene>
<dbReference type="InterPro" id="IPR036397">
    <property type="entry name" value="RNaseH_sf"/>
</dbReference>
<sequence>MHLDDRLHTVVGLSGTTVRLLDEAGSASLVLLSHLLASEGFELIGQGADQGRMPPFALLDIVPSREAEKAVAWERHVTEVEFGKPLDADPTTPPRAEYDPASHTVEERVAAKVAELRAIGWQASTRTVQRMRRRYREQGLWGLVDHRKTRLSSPTGRADDRVVSAIAEILAATTNESTGTRGRLRRRVEALLAERHGPGTVAMPSKSAFYRLVEAMSEGTHAFGEATSRRSAARRPQGAFTPSSACRPGEMVQIDTTPLDVLVVLEDGVSGRPELTIAVDVATRTICAAVLRPAGTKAVDAALLLAKMLVPELLRPGWSDALAMSTTLIPHRRLLEIDARLEQAAAKPVIVPETIGIDHGKVFVSNTFLTACRSLGVSVQPSRPATPTDKGIVERTFSSINTLFCQHIPGYTSSNTTRRGAEVEAVWMLAELDDLLQEWIVACWQQRPHEGLRSPFLPGQPMSPNDAYALLVSRTGYLPMPLSGPDYLELLPALWRSVNDYGIRVDHRTYNCPGLNPLRRRSSGVTAKGGLWEVHYDPYDLSQIWVRDARTGEWITVPWTHRHLVSAPFADFTWRRARDLLAMRSQDDTNQAAVAAAVNQLLTRAESGPDRRIAARTRAALEPARSVPALPQAPVPEDAEDETTVLEQPSNVIPFGVFDAFTDGSRL</sequence>
<comment type="caution">
    <text evidence="3">The sequence shown here is derived from an EMBL/GenBank/DDBJ whole genome shotgun (WGS) entry which is preliminary data.</text>
</comment>
<organism evidence="3 4">
    <name type="scientific">Streptomyces lutosisoli</name>
    <dbReference type="NCBI Taxonomy" id="2665721"/>
    <lineage>
        <taxon>Bacteria</taxon>
        <taxon>Bacillati</taxon>
        <taxon>Actinomycetota</taxon>
        <taxon>Actinomycetes</taxon>
        <taxon>Kitasatosporales</taxon>
        <taxon>Streptomycetaceae</taxon>
        <taxon>Streptomyces</taxon>
    </lineage>
</organism>
<dbReference type="Pfam" id="PF09299">
    <property type="entry name" value="Mu-transpos_C"/>
    <property type="match status" value="1"/>
</dbReference>
<protein>
    <submittedName>
        <fullName evidence="3">Mu transposase C-terminal domain-containing protein</fullName>
    </submittedName>
</protein>
<name>A0ABW2VJT4_9ACTN</name>
<dbReference type="PROSITE" id="PS50994">
    <property type="entry name" value="INTEGRASE"/>
    <property type="match status" value="1"/>
</dbReference>
<dbReference type="SUPFAM" id="SSF53098">
    <property type="entry name" value="Ribonuclease H-like"/>
    <property type="match status" value="1"/>
</dbReference>
<dbReference type="InterPro" id="IPR001584">
    <property type="entry name" value="Integrase_cat-core"/>
</dbReference>
<keyword evidence="4" id="KW-1185">Reference proteome</keyword>
<feature type="region of interest" description="Disordered" evidence="1">
    <location>
        <begin position="623"/>
        <end position="646"/>
    </location>
</feature>
<evidence type="ECO:0000313" key="4">
    <source>
        <dbReference type="Proteomes" id="UP001596957"/>
    </source>
</evidence>
<dbReference type="InterPro" id="IPR012337">
    <property type="entry name" value="RNaseH-like_sf"/>
</dbReference>
<accession>A0ABW2VJT4</accession>
<evidence type="ECO:0000313" key="3">
    <source>
        <dbReference type="EMBL" id="MFD0283316.1"/>
    </source>
</evidence>
<dbReference type="EMBL" id="JBHTEC010000001">
    <property type="protein sequence ID" value="MFD0283316.1"/>
    <property type="molecule type" value="Genomic_DNA"/>
</dbReference>
<dbReference type="RefSeq" id="WP_381259490.1">
    <property type="nucleotide sequence ID" value="NZ_JBHTBI010000034.1"/>
</dbReference>
<dbReference type="Gene3D" id="3.30.420.10">
    <property type="entry name" value="Ribonuclease H-like superfamily/Ribonuclease H"/>
    <property type="match status" value="1"/>
</dbReference>